<sequence length="380" mass="43351">MAYYSIEKRPRADGTTRYRCTVGVKQGGKYIYRESKTFGRHQLAKTWGANRVTQIEADGVPGEHRSSDLTVGDLIRKYMNDPALRGKVGRSKGYVLNMIADCDIANIKLLDLQDHHVIEHCRDRNAAGAAPATVAQDLSYLSSVLSTAKPIFGLGYTRNPAKDARATALKMGLIGQSQRRTRRPASQELERLFAGLRERASKRQSIIPYEDILNFSILSCMRIGEVCRIRWEDVNEQQRAVMVRDRKDPRKKAGNHMMVPLLGEAWDIVQRQPKKSELIFPYKPQSVSSGFQRVRDRLGIEDLRYHDMRREAASRLFEAGFSIEEVAQVTGHRNLNLLWQVYTELYPKSLHEKFEQLQTAKSQERGKNITVHHTPTPPYG</sequence>
<feature type="domain" description="Tyr recombinase" evidence="4">
    <location>
        <begin position="179"/>
        <end position="355"/>
    </location>
</feature>
<dbReference type="PROSITE" id="PS51898">
    <property type="entry name" value="TYR_RECOMBINASE"/>
    <property type="match status" value="1"/>
</dbReference>
<evidence type="ECO:0000313" key="6">
    <source>
        <dbReference type="Proteomes" id="UP000443014"/>
    </source>
</evidence>
<evidence type="ECO:0000256" key="1">
    <source>
        <dbReference type="ARBA" id="ARBA00022908"/>
    </source>
</evidence>
<dbReference type="Gene3D" id="1.10.443.10">
    <property type="entry name" value="Intergrase catalytic core"/>
    <property type="match status" value="1"/>
</dbReference>
<feature type="region of interest" description="Disordered" evidence="3">
    <location>
        <begin position="358"/>
        <end position="380"/>
    </location>
</feature>
<dbReference type="CDD" id="cd00796">
    <property type="entry name" value="INT_Rci_Hp1_C"/>
    <property type="match status" value="1"/>
</dbReference>
<dbReference type="GO" id="GO:0006310">
    <property type="term" value="P:DNA recombination"/>
    <property type="evidence" value="ECO:0007669"/>
    <property type="project" value="UniProtKB-KW"/>
</dbReference>
<name>A0ABD6HW80_SERMA</name>
<dbReference type="InterPro" id="IPR011010">
    <property type="entry name" value="DNA_brk_join_enz"/>
</dbReference>
<keyword evidence="1" id="KW-0229">DNA integration</keyword>
<organism evidence="5 6">
    <name type="scientific">Serratia marcescens</name>
    <dbReference type="NCBI Taxonomy" id="615"/>
    <lineage>
        <taxon>Bacteria</taxon>
        <taxon>Pseudomonadati</taxon>
        <taxon>Pseudomonadota</taxon>
        <taxon>Gammaproteobacteria</taxon>
        <taxon>Enterobacterales</taxon>
        <taxon>Yersiniaceae</taxon>
        <taxon>Serratia</taxon>
    </lineage>
</organism>
<comment type="caution">
    <text evidence="5">The sequence shown here is derived from an EMBL/GenBank/DDBJ whole genome shotgun (WGS) entry which is preliminary data.</text>
</comment>
<dbReference type="InterPro" id="IPR013762">
    <property type="entry name" value="Integrase-like_cat_sf"/>
</dbReference>
<dbReference type="AlphaFoldDB" id="A0ABD6HW80"/>
<dbReference type="GO" id="GO:0015074">
    <property type="term" value="P:DNA integration"/>
    <property type="evidence" value="ECO:0007669"/>
    <property type="project" value="UniProtKB-KW"/>
</dbReference>
<dbReference type="PANTHER" id="PTHR30349">
    <property type="entry name" value="PHAGE INTEGRASE-RELATED"/>
    <property type="match status" value="1"/>
</dbReference>
<gene>
    <name evidence="5" type="ORF">GMA22_23570</name>
</gene>
<dbReference type="RefSeq" id="WP_156866502.1">
    <property type="nucleotide sequence ID" value="NZ_WNKC01000007.1"/>
</dbReference>
<dbReference type="InterPro" id="IPR050090">
    <property type="entry name" value="Tyrosine_recombinase_XerCD"/>
</dbReference>
<dbReference type="Pfam" id="PF00589">
    <property type="entry name" value="Phage_integrase"/>
    <property type="match status" value="1"/>
</dbReference>
<reference evidence="5 6" key="1">
    <citation type="submission" date="2019-11" db="EMBL/GenBank/DDBJ databases">
        <title>Whole genome sequence of a plant growth promoting strain Serratia marcescens BTL07 isolated from the rhizoplane of Chili (Capsicum annuum).</title>
        <authorList>
            <person name="Dutta S."/>
            <person name="Khatun A."/>
            <person name="Gupta D.R."/>
            <person name="Surovy M.Z."/>
            <person name="Rahman M.M."/>
            <person name="Mahmud N.U."/>
            <person name="Emes R."/>
            <person name="Warry A."/>
            <person name="West H."/>
            <person name="Clarke M.L."/>
            <person name="Islam M.T."/>
        </authorList>
    </citation>
    <scope>NUCLEOTIDE SEQUENCE [LARGE SCALE GENOMIC DNA]</scope>
    <source>
        <strain evidence="5 6">BTL07</strain>
    </source>
</reference>
<evidence type="ECO:0000259" key="4">
    <source>
        <dbReference type="PROSITE" id="PS51898"/>
    </source>
</evidence>
<dbReference type="SUPFAM" id="SSF56349">
    <property type="entry name" value="DNA breaking-rejoining enzymes"/>
    <property type="match status" value="1"/>
</dbReference>
<evidence type="ECO:0000256" key="2">
    <source>
        <dbReference type="ARBA" id="ARBA00023172"/>
    </source>
</evidence>
<accession>A0ABD6HW80</accession>
<protein>
    <submittedName>
        <fullName evidence="5">Tyrosine-type recombinase/integrase</fullName>
    </submittedName>
</protein>
<dbReference type="EMBL" id="WNKC01000007">
    <property type="protein sequence ID" value="MVF06222.1"/>
    <property type="molecule type" value="Genomic_DNA"/>
</dbReference>
<evidence type="ECO:0000313" key="5">
    <source>
        <dbReference type="EMBL" id="MVF06222.1"/>
    </source>
</evidence>
<dbReference type="PANTHER" id="PTHR30349:SF94">
    <property type="entry name" value="INTEGRASE_RECOMBINASE HI_1414-RELATED"/>
    <property type="match status" value="1"/>
</dbReference>
<dbReference type="InterPro" id="IPR002104">
    <property type="entry name" value="Integrase_catalytic"/>
</dbReference>
<keyword evidence="2" id="KW-0233">DNA recombination</keyword>
<evidence type="ECO:0000256" key="3">
    <source>
        <dbReference type="SAM" id="MobiDB-lite"/>
    </source>
</evidence>
<dbReference type="Proteomes" id="UP000443014">
    <property type="component" value="Unassembled WGS sequence"/>
</dbReference>
<proteinExistence type="predicted"/>